<dbReference type="InterPro" id="IPR009057">
    <property type="entry name" value="Homeodomain-like_sf"/>
</dbReference>
<dbReference type="InterPro" id="IPR036388">
    <property type="entry name" value="WH-like_DNA-bd_sf"/>
</dbReference>
<evidence type="ECO:0000256" key="4">
    <source>
        <dbReference type="SAM" id="Coils"/>
    </source>
</evidence>
<accession>A0A3R9Q3X9</accession>
<organism evidence="7 8">
    <name type="scientific">Salibacterium salarium</name>
    <dbReference type="NCBI Taxonomy" id="284579"/>
    <lineage>
        <taxon>Bacteria</taxon>
        <taxon>Bacillati</taxon>
        <taxon>Bacillota</taxon>
        <taxon>Bacilli</taxon>
        <taxon>Bacillales</taxon>
        <taxon>Bacillaceae</taxon>
    </lineage>
</organism>
<evidence type="ECO:0000259" key="6">
    <source>
        <dbReference type="PROSITE" id="PS51464"/>
    </source>
</evidence>
<dbReference type="GO" id="GO:0003700">
    <property type="term" value="F:DNA-binding transcription factor activity"/>
    <property type="evidence" value="ECO:0007669"/>
    <property type="project" value="InterPro"/>
</dbReference>
<dbReference type="RefSeq" id="WP_125556167.1">
    <property type="nucleotide sequence ID" value="NZ_RBVX01000010.1"/>
</dbReference>
<feature type="domain" description="SIS" evidence="6">
    <location>
        <begin position="119"/>
        <end position="260"/>
    </location>
</feature>
<dbReference type="Proteomes" id="UP000275076">
    <property type="component" value="Unassembled WGS sequence"/>
</dbReference>
<dbReference type="AlphaFoldDB" id="A0A3R9Q3X9"/>
<keyword evidence="1" id="KW-0805">Transcription regulation</keyword>
<dbReference type="Pfam" id="PF01380">
    <property type="entry name" value="SIS"/>
    <property type="match status" value="1"/>
</dbReference>
<feature type="coiled-coil region" evidence="4">
    <location>
        <begin position="79"/>
        <end position="106"/>
    </location>
</feature>
<protein>
    <submittedName>
        <fullName evidence="7">MurR/RpiR family transcriptional regulator</fullName>
    </submittedName>
</protein>
<dbReference type="SUPFAM" id="SSF46689">
    <property type="entry name" value="Homeodomain-like"/>
    <property type="match status" value="1"/>
</dbReference>
<dbReference type="PANTHER" id="PTHR30514">
    <property type="entry name" value="GLUCOKINASE"/>
    <property type="match status" value="1"/>
</dbReference>
<evidence type="ECO:0000259" key="5">
    <source>
        <dbReference type="PROSITE" id="PS51071"/>
    </source>
</evidence>
<keyword evidence="3" id="KW-0804">Transcription</keyword>
<dbReference type="InterPro" id="IPR046348">
    <property type="entry name" value="SIS_dom_sf"/>
</dbReference>
<dbReference type="Pfam" id="PF01418">
    <property type="entry name" value="HTH_6"/>
    <property type="match status" value="1"/>
</dbReference>
<name>A0A3R9Q3X9_9BACI</name>
<feature type="domain" description="HTH rpiR-type" evidence="5">
    <location>
        <begin position="4"/>
        <end position="80"/>
    </location>
</feature>
<dbReference type="Gene3D" id="1.10.10.10">
    <property type="entry name" value="Winged helix-like DNA-binding domain superfamily/Winged helix DNA-binding domain"/>
    <property type="match status" value="1"/>
</dbReference>
<dbReference type="PROSITE" id="PS51071">
    <property type="entry name" value="HTH_RPIR"/>
    <property type="match status" value="1"/>
</dbReference>
<dbReference type="InterPro" id="IPR035472">
    <property type="entry name" value="RpiR-like_SIS"/>
</dbReference>
<dbReference type="Gene3D" id="3.40.50.10490">
    <property type="entry name" value="Glucose-6-phosphate isomerase like protein, domain 1"/>
    <property type="match status" value="1"/>
</dbReference>
<sequence length="260" mass="29987">MDREFVFDIPADVYTTLSNSERYLLEYVYQNIEYISRMSIVTLSENANVSTATIVRLMKKIGYDGYTSFKYSLKEKLPLTDETNAMDTIQEKIKQAVEKNKDEVAKTIQMQNIGNIEDAVQKIHRANKIYIFARGFSEMIGQEMMVKLQLSGKNCEMHNDPNIIKIKSREIKRDELAMFISLSGETKELIEACKNLNLKKISTISLLTKIDSTLGELSEMTFVGYKGEHSYFPNYEVRSRLPLNVISRILLDAYVIRMLK</sequence>
<keyword evidence="2" id="KW-0238">DNA-binding</keyword>
<dbReference type="OrthoDB" id="2367514at2"/>
<evidence type="ECO:0000313" key="7">
    <source>
        <dbReference type="EMBL" id="RSL33103.1"/>
    </source>
</evidence>
<keyword evidence="8" id="KW-1185">Reference proteome</keyword>
<proteinExistence type="predicted"/>
<dbReference type="InterPro" id="IPR000281">
    <property type="entry name" value="HTH_RpiR"/>
</dbReference>
<dbReference type="InterPro" id="IPR047640">
    <property type="entry name" value="RpiR-like"/>
</dbReference>
<dbReference type="InterPro" id="IPR001347">
    <property type="entry name" value="SIS_dom"/>
</dbReference>
<dbReference type="EMBL" id="RBVX01000010">
    <property type="protein sequence ID" value="RSL33103.1"/>
    <property type="molecule type" value="Genomic_DNA"/>
</dbReference>
<reference evidence="7 8" key="1">
    <citation type="submission" date="2018-10" db="EMBL/GenBank/DDBJ databases">
        <title>Draft genome sequence of Bacillus salarius IM0101, isolated from a hypersaline soil in Inner Mongolia, China.</title>
        <authorList>
            <person name="Yamprayoonswat W."/>
            <person name="Boonvisut S."/>
            <person name="Jumpathong W."/>
            <person name="Sittihan S."/>
            <person name="Ruangsuj P."/>
            <person name="Wanthongcharoen S."/>
            <person name="Thongpramul N."/>
            <person name="Pimmason S."/>
            <person name="Yu B."/>
            <person name="Yasawong M."/>
        </authorList>
    </citation>
    <scope>NUCLEOTIDE SEQUENCE [LARGE SCALE GENOMIC DNA]</scope>
    <source>
        <strain evidence="7 8">IM0101</strain>
    </source>
</reference>
<dbReference type="SUPFAM" id="SSF53697">
    <property type="entry name" value="SIS domain"/>
    <property type="match status" value="1"/>
</dbReference>
<keyword evidence="4" id="KW-0175">Coiled coil</keyword>
<dbReference type="PANTHER" id="PTHR30514:SF21">
    <property type="entry name" value="RPIR-FAMILY TRANSCRIPTIONAL REGULATOR"/>
    <property type="match status" value="1"/>
</dbReference>
<evidence type="ECO:0000256" key="3">
    <source>
        <dbReference type="ARBA" id="ARBA00023163"/>
    </source>
</evidence>
<dbReference type="CDD" id="cd05013">
    <property type="entry name" value="SIS_RpiR"/>
    <property type="match status" value="1"/>
</dbReference>
<dbReference type="GO" id="GO:1901135">
    <property type="term" value="P:carbohydrate derivative metabolic process"/>
    <property type="evidence" value="ECO:0007669"/>
    <property type="project" value="InterPro"/>
</dbReference>
<gene>
    <name evidence="7" type="ORF">D7Z54_12415</name>
</gene>
<dbReference type="PROSITE" id="PS51464">
    <property type="entry name" value="SIS"/>
    <property type="match status" value="1"/>
</dbReference>
<dbReference type="GO" id="GO:0003677">
    <property type="term" value="F:DNA binding"/>
    <property type="evidence" value="ECO:0007669"/>
    <property type="project" value="UniProtKB-KW"/>
</dbReference>
<evidence type="ECO:0000256" key="1">
    <source>
        <dbReference type="ARBA" id="ARBA00023015"/>
    </source>
</evidence>
<comment type="caution">
    <text evidence="7">The sequence shown here is derived from an EMBL/GenBank/DDBJ whole genome shotgun (WGS) entry which is preliminary data.</text>
</comment>
<dbReference type="GO" id="GO:0097367">
    <property type="term" value="F:carbohydrate derivative binding"/>
    <property type="evidence" value="ECO:0007669"/>
    <property type="project" value="InterPro"/>
</dbReference>
<evidence type="ECO:0000313" key="8">
    <source>
        <dbReference type="Proteomes" id="UP000275076"/>
    </source>
</evidence>
<evidence type="ECO:0000256" key="2">
    <source>
        <dbReference type="ARBA" id="ARBA00023125"/>
    </source>
</evidence>